<name>A0AC34FAT3_9BILA</name>
<protein>
    <submittedName>
        <fullName evidence="2">Uncharacterized protein</fullName>
    </submittedName>
</protein>
<dbReference type="Proteomes" id="UP000887579">
    <property type="component" value="Unplaced"/>
</dbReference>
<reference evidence="2" key="1">
    <citation type="submission" date="2022-11" db="UniProtKB">
        <authorList>
            <consortium name="WormBaseParasite"/>
        </authorList>
    </citation>
    <scope>IDENTIFICATION</scope>
</reference>
<evidence type="ECO:0000313" key="1">
    <source>
        <dbReference type="Proteomes" id="UP000887579"/>
    </source>
</evidence>
<accession>A0AC34FAT3</accession>
<organism evidence="1 2">
    <name type="scientific">Panagrolaimus sp. ES5</name>
    <dbReference type="NCBI Taxonomy" id="591445"/>
    <lineage>
        <taxon>Eukaryota</taxon>
        <taxon>Metazoa</taxon>
        <taxon>Ecdysozoa</taxon>
        <taxon>Nematoda</taxon>
        <taxon>Chromadorea</taxon>
        <taxon>Rhabditida</taxon>
        <taxon>Tylenchina</taxon>
        <taxon>Panagrolaimomorpha</taxon>
        <taxon>Panagrolaimoidea</taxon>
        <taxon>Panagrolaimidae</taxon>
        <taxon>Panagrolaimus</taxon>
    </lineage>
</organism>
<proteinExistence type="predicted"/>
<sequence>METKTLFIFSIVFIIVLATPNVNAQKDKAVHEPKVAIHEPKMHMVDGLRAKRGNAGVFNLDGLTARGHPSGHGK</sequence>
<evidence type="ECO:0000313" key="2">
    <source>
        <dbReference type="WBParaSite" id="ES5_v2.g14259.t1"/>
    </source>
</evidence>
<dbReference type="WBParaSite" id="ES5_v2.g14259.t1">
    <property type="protein sequence ID" value="ES5_v2.g14259.t1"/>
    <property type="gene ID" value="ES5_v2.g14259"/>
</dbReference>